<feature type="compositionally biased region" description="Polar residues" evidence="1">
    <location>
        <begin position="101"/>
        <end position="112"/>
    </location>
</feature>
<dbReference type="Proteomes" id="UP000650533">
    <property type="component" value="Chromosome 1"/>
</dbReference>
<feature type="region of interest" description="Disordered" evidence="1">
    <location>
        <begin position="1"/>
        <end position="76"/>
    </location>
</feature>
<dbReference type="AlphaFoldDB" id="A0A8H8NPV4"/>
<name>A0A8H8NPV4_9AGAM</name>
<protein>
    <submittedName>
        <fullName evidence="2">Tetrahydrofolylpolyglutamate synthase</fullName>
    </submittedName>
</protein>
<gene>
    <name evidence="2" type="ORF">RhiXN_04411</name>
</gene>
<dbReference type="RefSeq" id="XP_043176647.1">
    <property type="nucleotide sequence ID" value="XM_043324228.1"/>
</dbReference>
<organism evidence="2 3">
    <name type="scientific">Rhizoctonia solani</name>
    <dbReference type="NCBI Taxonomy" id="456999"/>
    <lineage>
        <taxon>Eukaryota</taxon>
        <taxon>Fungi</taxon>
        <taxon>Dikarya</taxon>
        <taxon>Basidiomycota</taxon>
        <taxon>Agaricomycotina</taxon>
        <taxon>Agaricomycetes</taxon>
        <taxon>Cantharellales</taxon>
        <taxon>Ceratobasidiaceae</taxon>
        <taxon>Rhizoctonia</taxon>
    </lineage>
</organism>
<feature type="region of interest" description="Disordered" evidence="1">
    <location>
        <begin position="94"/>
        <end position="134"/>
    </location>
</feature>
<evidence type="ECO:0000313" key="2">
    <source>
        <dbReference type="EMBL" id="QRW16410.1"/>
    </source>
</evidence>
<dbReference type="GeneID" id="67026691"/>
<evidence type="ECO:0000256" key="1">
    <source>
        <dbReference type="SAM" id="MobiDB-lite"/>
    </source>
</evidence>
<proteinExistence type="predicted"/>
<evidence type="ECO:0000313" key="3">
    <source>
        <dbReference type="Proteomes" id="UP000650533"/>
    </source>
</evidence>
<feature type="compositionally biased region" description="Basic and acidic residues" evidence="1">
    <location>
        <begin position="45"/>
        <end position="62"/>
    </location>
</feature>
<accession>A0A8H8NPV4</accession>
<dbReference type="KEGG" id="rsx:RhiXN_04411"/>
<reference evidence="2" key="1">
    <citation type="submission" date="2020-05" db="EMBL/GenBank/DDBJ databases">
        <title>Evolutionary and genomic comparisons of hybrid uninucleate and nonhybrid Rhizoctonia fungi.</title>
        <authorList>
            <person name="Li C."/>
            <person name="Chen X."/>
        </authorList>
    </citation>
    <scope>NUCLEOTIDE SEQUENCE</scope>
    <source>
        <strain evidence="2">AG-1 IA</strain>
    </source>
</reference>
<dbReference type="EMBL" id="CP059658">
    <property type="protein sequence ID" value="QRW16410.1"/>
    <property type="molecule type" value="Genomic_DNA"/>
</dbReference>
<sequence>MSNDATFGAFGTIDPLDLDDLDDRSPSPSLRYRPPSIPMSHLLRCHAESHSERSGTPKKEYSMGRPQSVTPPITHDSLANHICELSIRENDMMSGQFLRGRSNSPRQSVKSGSRSRKSPNLLERSLNLLPVVRE</sequence>